<sequence>MMTKINFFNGLYQQADRIRGSGCSDLNVMKVALKEFKDKYPSGFQHVEAWEVLRKHYKWAQVPLLGEEGEGGEGSAQKRKSVDVDPSIPDMNEDPSPQRTQRRDKRQAISSEGSAELAAQFKEYTAIKEAKHAM</sequence>
<name>A0A9K3JI81_HELAN</name>
<evidence type="ECO:0008006" key="4">
    <source>
        <dbReference type="Google" id="ProtNLM"/>
    </source>
</evidence>
<keyword evidence="3" id="KW-1185">Reference proteome</keyword>
<dbReference type="PANTHER" id="PTHR45023">
    <property type="match status" value="1"/>
</dbReference>
<feature type="region of interest" description="Disordered" evidence="1">
    <location>
        <begin position="66"/>
        <end position="114"/>
    </location>
</feature>
<organism evidence="2 3">
    <name type="scientific">Helianthus annuus</name>
    <name type="common">Common sunflower</name>
    <dbReference type="NCBI Taxonomy" id="4232"/>
    <lineage>
        <taxon>Eukaryota</taxon>
        <taxon>Viridiplantae</taxon>
        <taxon>Streptophyta</taxon>
        <taxon>Embryophyta</taxon>
        <taxon>Tracheophyta</taxon>
        <taxon>Spermatophyta</taxon>
        <taxon>Magnoliopsida</taxon>
        <taxon>eudicotyledons</taxon>
        <taxon>Gunneridae</taxon>
        <taxon>Pentapetalae</taxon>
        <taxon>asterids</taxon>
        <taxon>campanulids</taxon>
        <taxon>Asterales</taxon>
        <taxon>Asteraceae</taxon>
        <taxon>Asteroideae</taxon>
        <taxon>Heliantheae alliance</taxon>
        <taxon>Heliantheae</taxon>
        <taxon>Helianthus</taxon>
    </lineage>
</organism>
<reference evidence="2" key="2">
    <citation type="submission" date="2020-06" db="EMBL/GenBank/DDBJ databases">
        <title>Helianthus annuus Genome sequencing and assembly Release 2.</title>
        <authorList>
            <person name="Gouzy J."/>
            <person name="Langlade N."/>
            <person name="Munos S."/>
        </authorList>
    </citation>
    <scope>NUCLEOTIDE SEQUENCE</scope>
    <source>
        <tissue evidence="2">Leaves</tissue>
    </source>
</reference>
<dbReference type="Gramene" id="mRNA:HanXRQr2_Chr03g0128941">
    <property type="protein sequence ID" value="mRNA:HanXRQr2_Chr03g0128941"/>
    <property type="gene ID" value="HanXRQr2_Chr03g0128941"/>
</dbReference>
<dbReference type="EMBL" id="MNCJ02000318">
    <property type="protein sequence ID" value="KAF5815953.1"/>
    <property type="molecule type" value="Genomic_DNA"/>
</dbReference>
<evidence type="ECO:0000256" key="1">
    <source>
        <dbReference type="SAM" id="MobiDB-lite"/>
    </source>
</evidence>
<dbReference type="PANTHER" id="PTHR45023:SF13">
    <property type="entry name" value="PUTATIVE-RELATED"/>
    <property type="match status" value="1"/>
</dbReference>
<dbReference type="Proteomes" id="UP000215914">
    <property type="component" value="Unassembled WGS sequence"/>
</dbReference>
<proteinExistence type="predicted"/>
<dbReference type="AlphaFoldDB" id="A0A9K3JI81"/>
<accession>A0A9K3JI81</accession>
<evidence type="ECO:0000313" key="2">
    <source>
        <dbReference type="EMBL" id="KAF5815953.1"/>
    </source>
</evidence>
<evidence type="ECO:0000313" key="3">
    <source>
        <dbReference type="Proteomes" id="UP000215914"/>
    </source>
</evidence>
<reference evidence="2" key="1">
    <citation type="journal article" date="2017" name="Nature">
        <title>The sunflower genome provides insights into oil metabolism, flowering and Asterid evolution.</title>
        <authorList>
            <person name="Badouin H."/>
            <person name="Gouzy J."/>
            <person name="Grassa C.J."/>
            <person name="Murat F."/>
            <person name="Staton S.E."/>
            <person name="Cottret L."/>
            <person name="Lelandais-Briere C."/>
            <person name="Owens G.L."/>
            <person name="Carrere S."/>
            <person name="Mayjonade B."/>
            <person name="Legrand L."/>
            <person name="Gill N."/>
            <person name="Kane N.C."/>
            <person name="Bowers J.E."/>
            <person name="Hubner S."/>
            <person name="Bellec A."/>
            <person name="Berard A."/>
            <person name="Berges H."/>
            <person name="Blanchet N."/>
            <person name="Boniface M.C."/>
            <person name="Brunel D."/>
            <person name="Catrice O."/>
            <person name="Chaidir N."/>
            <person name="Claudel C."/>
            <person name="Donnadieu C."/>
            <person name="Faraut T."/>
            <person name="Fievet G."/>
            <person name="Helmstetter N."/>
            <person name="King M."/>
            <person name="Knapp S.J."/>
            <person name="Lai Z."/>
            <person name="Le Paslier M.C."/>
            <person name="Lippi Y."/>
            <person name="Lorenzon L."/>
            <person name="Mandel J.R."/>
            <person name="Marage G."/>
            <person name="Marchand G."/>
            <person name="Marquand E."/>
            <person name="Bret-Mestries E."/>
            <person name="Morien E."/>
            <person name="Nambeesan S."/>
            <person name="Nguyen T."/>
            <person name="Pegot-Espagnet P."/>
            <person name="Pouilly N."/>
            <person name="Raftis F."/>
            <person name="Sallet E."/>
            <person name="Schiex T."/>
            <person name="Thomas J."/>
            <person name="Vandecasteele C."/>
            <person name="Vares D."/>
            <person name="Vear F."/>
            <person name="Vautrin S."/>
            <person name="Crespi M."/>
            <person name="Mangin B."/>
            <person name="Burke J.M."/>
            <person name="Salse J."/>
            <person name="Munos S."/>
            <person name="Vincourt P."/>
            <person name="Rieseberg L.H."/>
            <person name="Langlade N.B."/>
        </authorList>
    </citation>
    <scope>NUCLEOTIDE SEQUENCE</scope>
    <source>
        <tissue evidence="2">Leaves</tissue>
    </source>
</reference>
<protein>
    <recommendedName>
        <fullName evidence="4">No apical meristem-associated C-terminal domain-containing protein</fullName>
    </recommendedName>
</protein>
<comment type="caution">
    <text evidence="2">The sequence shown here is derived from an EMBL/GenBank/DDBJ whole genome shotgun (WGS) entry which is preliminary data.</text>
</comment>
<gene>
    <name evidence="2" type="ORF">HanXRQr2_Chr03g0128941</name>
</gene>